<dbReference type="EMBL" id="MG250486">
    <property type="protein sequence ID" value="AUE23249.1"/>
    <property type="molecule type" value="Genomic_DNA"/>
</dbReference>
<name>A0A2H4YGG1_9CAUD</name>
<keyword evidence="1" id="KW-0175">Coiled coil</keyword>
<sequence length="167" mass="19615">MTTKSSKDMYDSLVDSGAAQERILDVMMRRADRHLEYYERAKETIKKLRSEHRELLKETGRLVNVKVDHIAYDLWGSYTWYKYNMYRYVGHGVWKKYDNKNKHAPHCMATHYHGIFNVNILLEEEDMPEVFIGKCTGSVFGEKVITAKGHMIGYGDEFELRKVKNAV</sequence>
<feature type="coiled-coil region" evidence="1">
    <location>
        <begin position="31"/>
        <end position="58"/>
    </location>
</feature>
<accession>A0A2H4YGG1</accession>
<keyword evidence="3" id="KW-1185">Reference proteome</keyword>
<gene>
    <name evidence="2" type="ORF">Ro1_00023</name>
</gene>
<evidence type="ECO:0000256" key="1">
    <source>
        <dbReference type="SAM" id="Coils"/>
    </source>
</evidence>
<proteinExistence type="predicted"/>
<protein>
    <submittedName>
        <fullName evidence="2">Uncharacterized protein</fullName>
    </submittedName>
</protein>
<evidence type="ECO:0000313" key="3">
    <source>
        <dbReference type="Proteomes" id="UP000241480"/>
    </source>
</evidence>
<organism evidence="2 3">
    <name type="scientific">Raoultella phage Ro1</name>
    <dbReference type="NCBI Taxonomy" id="2053702"/>
    <lineage>
        <taxon>Viruses</taxon>
        <taxon>Duplodnaviria</taxon>
        <taxon>Heunggongvirae</taxon>
        <taxon>Uroviricota</taxon>
        <taxon>Caudoviricetes</taxon>
        <taxon>Vequintavirinae</taxon>
        <taxon>Mydovirus</taxon>
        <taxon>Mydovirus Ro1</taxon>
    </lineage>
</organism>
<dbReference type="Proteomes" id="UP000241480">
    <property type="component" value="Segment"/>
</dbReference>
<evidence type="ECO:0000313" key="2">
    <source>
        <dbReference type="EMBL" id="AUE23249.1"/>
    </source>
</evidence>
<reference evidence="2 3" key="1">
    <citation type="submission" date="2017-10" db="EMBL/GenBank/DDBJ databases">
        <title>Antibacterial composition for extension of chilled fish shelf life and decreasing of risk of food-borne infections, bacteriophage strains for its preparation.</title>
        <authorList>
            <person name="Zulkarneev E.R."/>
            <person name="Aleshkin A.V."/>
            <person name="Rubalsky O.V."/>
            <person name="Kiseleva I.A."/>
            <person name="Rubalskii E.O."/>
            <person name="Lebedev S.N."/>
        </authorList>
    </citation>
    <scope>NUCLEOTIDE SEQUENCE [LARGE SCALE GENOMIC DNA]</scope>
</reference>